<accession>A0A853HVW6</accession>
<feature type="domain" description="ShlB POTRA" evidence="7">
    <location>
        <begin position="166"/>
        <end position="209"/>
    </location>
</feature>
<comment type="caution">
    <text evidence="8">The sequence shown here is derived from an EMBL/GenBank/DDBJ whole genome shotgun (WGS) entry which is preliminary data.</text>
</comment>
<sequence length="554" mass="62968">MYSIIKTKRYKLSAYLISINCFLYQSVLAVDLPASMTSVRNPLLDEEQRKKAEEIKKKQQFTPGQELKYEPEEKQFDDIQCINVNKVNLQNVDLISSEAQRKLTSHYENACLTAKKINQLLLDITRFYIEGGYITSRPLKPVLDDDINLVIPIVEGKISEVTHAKGSPVNINTAIPGLYRDTFNIRDLEQGLDQINRLASNDVTVDLAPGSTFGTSKLVVNNTDEKPWHLYISGDNYSEGRESGSVGFSYDNLFGLNDNLFLSWRHQLWFARQDNESKSISWSVPYGYWTFSLFASEFEYLTPIEDLSVELDATGFTREQGGRVDYVAFRDQKNKISFAGQLTHKKIRNFVDTLLLTISSHDLTIADVSINWFRIGLGALWISELGYSQGLGIIGGDNTDPPDSQFEKWRYSINVIKAFSDNWQFTSLLSGQFSRDLLPGTEQLQIGNPYTVRGFRDQSASASKGIYWQNTLYAPWVSLITKELQWRPYIGLDTGRVAKSGDISARELAGITTGITLNWEQTSQLDIQLARSLKKPDNFNQEGWHALIRFSLNW</sequence>
<dbReference type="RefSeq" id="WP_180566584.1">
    <property type="nucleotide sequence ID" value="NZ_JACCKB010000001.1"/>
</dbReference>
<evidence type="ECO:0000313" key="8">
    <source>
        <dbReference type="EMBL" id="NYZ64559.1"/>
    </source>
</evidence>
<reference evidence="8 9" key="1">
    <citation type="submission" date="2020-07" db="EMBL/GenBank/DDBJ databases">
        <title>Endozoicomonas sp. nov., isolated from sediment.</title>
        <authorList>
            <person name="Gu T."/>
        </authorList>
    </citation>
    <scope>NUCLEOTIDE SEQUENCE [LARGE SCALE GENOMIC DNA]</scope>
    <source>
        <strain evidence="8 9">SM1973</strain>
    </source>
</reference>
<dbReference type="PIRSF" id="PIRSF029745">
    <property type="entry name" value="FhaC"/>
    <property type="match status" value="1"/>
</dbReference>
<evidence type="ECO:0000259" key="5">
    <source>
        <dbReference type="Pfam" id="PF03865"/>
    </source>
</evidence>
<dbReference type="PANTHER" id="PTHR34597">
    <property type="entry name" value="SLR1661 PROTEIN"/>
    <property type="match status" value="1"/>
</dbReference>
<evidence type="ECO:0000313" key="9">
    <source>
        <dbReference type="Proteomes" id="UP000569732"/>
    </source>
</evidence>
<protein>
    <submittedName>
        <fullName evidence="8">ShlB/FhaC/HecB family hemolysin secretion/activation protein</fullName>
    </submittedName>
</protein>
<dbReference type="InterPro" id="IPR035251">
    <property type="entry name" value="ShlB_POTRA"/>
</dbReference>
<dbReference type="GO" id="GO:0046819">
    <property type="term" value="P:protein secretion by the type V secretion system"/>
    <property type="evidence" value="ECO:0007669"/>
    <property type="project" value="TreeGrafter"/>
</dbReference>
<dbReference type="InterPro" id="IPR005565">
    <property type="entry name" value="Hemolysn_activator_HlyB_C"/>
</dbReference>
<keyword evidence="2" id="KW-0812">Transmembrane</keyword>
<dbReference type="Gene3D" id="3.10.20.310">
    <property type="entry name" value="membrane protein fhac"/>
    <property type="match status" value="1"/>
</dbReference>
<dbReference type="Proteomes" id="UP000569732">
    <property type="component" value="Unassembled WGS sequence"/>
</dbReference>
<evidence type="ECO:0000256" key="4">
    <source>
        <dbReference type="SAM" id="SignalP"/>
    </source>
</evidence>
<evidence type="ECO:0000256" key="1">
    <source>
        <dbReference type="ARBA" id="ARBA00022452"/>
    </source>
</evidence>
<feature type="domain" description="Polypeptide-transport-associated ShlB-type" evidence="6">
    <location>
        <begin position="83"/>
        <end position="139"/>
    </location>
</feature>
<dbReference type="InterPro" id="IPR027282">
    <property type="entry name" value="TPS"/>
</dbReference>
<evidence type="ECO:0000256" key="2">
    <source>
        <dbReference type="ARBA" id="ARBA00022692"/>
    </source>
</evidence>
<dbReference type="InterPro" id="IPR013686">
    <property type="entry name" value="Polypept-transport_assoc_ShlB"/>
</dbReference>
<keyword evidence="9" id="KW-1185">Reference proteome</keyword>
<feature type="chain" id="PRO_5032856098" evidence="4">
    <location>
        <begin position="30"/>
        <end position="554"/>
    </location>
</feature>
<feature type="domain" description="Haemolysin activator HlyB C-terminal" evidence="5">
    <location>
        <begin position="214"/>
        <end position="516"/>
    </location>
</feature>
<organism evidence="8 9">
    <name type="scientific">Spartinivicinus marinus</name>
    <dbReference type="NCBI Taxonomy" id="2994442"/>
    <lineage>
        <taxon>Bacteria</taxon>
        <taxon>Pseudomonadati</taxon>
        <taxon>Pseudomonadota</taxon>
        <taxon>Gammaproteobacteria</taxon>
        <taxon>Oceanospirillales</taxon>
        <taxon>Zooshikellaceae</taxon>
        <taxon>Spartinivicinus</taxon>
    </lineage>
</organism>
<evidence type="ECO:0000256" key="3">
    <source>
        <dbReference type="ARBA" id="ARBA00023237"/>
    </source>
</evidence>
<dbReference type="PANTHER" id="PTHR34597:SF3">
    <property type="entry name" value="OUTER MEMBRANE TRANSPORTER CDIB"/>
    <property type="match status" value="1"/>
</dbReference>
<evidence type="ECO:0000259" key="6">
    <source>
        <dbReference type="Pfam" id="PF08479"/>
    </source>
</evidence>
<name>A0A853HVW6_9GAMM</name>
<keyword evidence="4" id="KW-0732">Signal</keyword>
<dbReference type="GO" id="GO:0008320">
    <property type="term" value="F:protein transmembrane transporter activity"/>
    <property type="evidence" value="ECO:0007669"/>
    <property type="project" value="TreeGrafter"/>
</dbReference>
<proteinExistence type="predicted"/>
<dbReference type="Pfam" id="PF08479">
    <property type="entry name" value="POTRA_2"/>
    <property type="match status" value="1"/>
</dbReference>
<keyword evidence="3" id="KW-0998">Cell outer membrane</keyword>
<dbReference type="Gene3D" id="2.40.160.50">
    <property type="entry name" value="membrane protein fhac: a member of the omp85/tpsb transporter family"/>
    <property type="match status" value="1"/>
</dbReference>
<keyword evidence="1" id="KW-0472">Membrane</keyword>
<dbReference type="InterPro" id="IPR051544">
    <property type="entry name" value="TPS_OM_transporter"/>
</dbReference>
<gene>
    <name evidence="8" type="ORF">H0A36_00975</name>
</gene>
<dbReference type="EMBL" id="JACCKB010000001">
    <property type="protein sequence ID" value="NYZ64559.1"/>
    <property type="molecule type" value="Genomic_DNA"/>
</dbReference>
<dbReference type="Pfam" id="PF03865">
    <property type="entry name" value="ShlB"/>
    <property type="match status" value="1"/>
</dbReference>
<dbReference type="AlphaFoldDB" id="A0A853HVW6"/>
<dbReference type="GO" id="GO:0098046">
    <property type="term" value="C:type V protein secretion system complex"/>
    <property type="evidence" value="ECO:0007669"/>
    <property type="project" value="TreeGrafter"/>
</dbReference>
<feature type="signal peptide" evidence="4">
    <location>
        <begin position="1"/>
        <end position="29"/>
    </location>
</feature>
<evidence type="ECO:0000259" key="7">
    <source>
        <dbReference type="Pfam" id="PF17287"/>
    </source>
</evidence>
<dbReference type="Pfam" id="PF17287">
    <property type="entry name" value="POTRA_3"/>
    <property type="match status" value="1"/>
</dbReference>
<keyword evidence="1" id="KW-1134">Transmembrane beta strand</keyword>